<dbReference type="Proteomes" id="UP000054477">
    <property type="component" value="Unassembled WGS sequence"/>
</dbReference>
<protein>
    <recommendedName>
        <fullName evidence="7">C3H1-type domain-containing protein</fullName>
    </recommendedName>
</protein>
<dbReference type="PROSITE" id="PS50103">
    <property type="entry name" value="ZF_C3H1"/>
    <property type="match status" value="3"/>
</dbReference>
<evidence type="ECO:0000256" key="1">
    <source>
        <dbReference type="ARBA" id="ARBA00022723"/>
    </source>
</evidence>
<feature type="compositionally biased region" description="Polar residues" evidence="6">
    <location>
        <begin position="326"/>
        <end position="336"/>
    </location>
</feature>
<evidence type="ECO:0000256" key="6">
    <source>
        <dbReference type="SAM" id="MobiDB-lite"/>
    </source>
</evidence>
<dbReference type="SUPFAM" id="SSF90229">
    <property type="entry name" value="CCCH zinc finger"/>
    <property type="match status" value="1"/>
</dbReference>
<evidence type="ECO:0000256" key="4">
    <source>
        <dbReference type="ARBA" id="ARBA00022833"/>
    </source>
</evidence>
<keyword evidence="4 5" id="KW-0862">Zinc</keyword>
<dbReference type="GO" id="GO:0008270">
    <property type="term" value="F:zinc ion binding"/>
    <property type="evidence" value="ECO:0007669"/>
    <property type="project" value="UniProtKB-KW"/>
</dbReference>
<gene>
    <name evidence="8" type="ORF">K443DRAFT_546054</name>
</gene>
<dbReference type="GO" id="GO:0003729">
    <property type="term" value="F:mRNA binding"/>
    <property type="evidence" value="ECO:0007669"/>
    <property type="project" value="InterPro"/>
</dbReference>
<dbReference type="InterPro" id="IPR036855">
    <property type="entry name" value="Znf_CCCH_sf"/>
</dbReference>
<feature type="domain" description="C3H1-type" evidence="7">
    <location>
        <begin position="7"/>
        <end position="35"/>
    </location>
</feature>
<organism evidence="8 9">
    <name type="scientific">Laccaria amethystina LaAM-08-1</name>
    <dbReference type="NCBI Taxonomy" id="1095629"/>
    <lineage>
        <taxon>Eukaryota</taxon>
        <taxon>Fungi</taxon>
        <taxon>Dikarya</taxon>
        <taxon>Basidiomycota</taxon>
        <taxon>Agaricomycotina</taxon>
        <taxon>Agaricomycetes</taxon>
        <taxon>Agaricomycetidae</taxon>
        <taxon>Agaricales</taxon>
        <taxon>Agaricineae</taxon>
        <taxon>Hydnangiaceae</taxon>
        <taxon>Laccaria</taxon>
    </lineage>
</organism>
<name>A0A0C9Y1F0_9AGAR</name>
<dbReference type="STRING" id="1095629.A0A0C9Y1F0"/>
<keyword evidence="2" id="KW-0677">Repeat</keyword>
<dbReference type="EMBL" id="KN838600">
    <property type="protein sequence ID" value="KIK01898.1"/>
    <property type="molecule type" value="Genomic_DNA"/>
</dbReference>
<keyword evidence="1 5" id="KW-0479">Metal-binding</keyword>
<evidence type="ECO:0000313" key="8">
    <source>
        <dbReference type="EMBL" id="KIK01898.1"/>
    </source>
</evidence>
<evidence type="ECO:0000256" key="3">
    <source>
        <dbReference type="ARBA" id="ARBA00022771"/>
    </source>
</evidence>
<dbReference type="PANTHER" id="PTHR12547">
    <property type="entry name" value="CCCH ZINC FINGER/TIS11-RELATED"/>
    <property type="match status" value="1"/>
</dbReference>
<keyword evidence="9" id="KW-1185">Reference proteome</keyword>
<feature type="compositionally biased region" description="Low complexity" evidence="6">
    <location>
        <begin position="216"/>
        <end position="228"/>
    </location>
</feature>
<feature type="domain" description="C3H1-type" evidence="7">
    <location>
        <begin position="232"/>
        <end position="260"/>
    </location>
</feature>
<dbReference type="HOGENOM" id="CLU_721692_0_0_1"/>
<dbReference type="OrthoDB" id="411372at2759"/>
<evidence type="ECO:0000313" key="9">
    <source>
        <dbReference type="Proteomes" id="UP000054477"/>
    </source>
</evidence>
<proteinExistence type="predicted"/>
<evidence type="ECO:0000256" key="5">
    <source>
        <dbReference type="PROSITE-ProRule" id="PRU00723"/>
    </source>
</evidence>
<feature type="compositionally biased region" description="Low complexity" evidence="6">
    <location>
        <begin position="295"/>
        <end position="309"/>
    </location>
</feature>
<evidence type="ECO:0000256" key="2">
    <source>
        <dbReference type="ARBA" id="ARBA00022737"/>
    </source>
</evidence>
<feature type="domain" description="C3H1-type" evidence="7">
    <location>
        <begin position="41"/>
        <end position="68"/>
    </location>
</feature>
<dbReference type="Gene3D" id="3.30.1370.210">
    <property type="match status" value="1"/>
</dbReference>
<feature type="region of interest" description="Disordered" evidence="6">
    <location>
        <begin position="287"/>
        <end position="336"/>
    </location>
</feature>
<evidence type="ECO:0000259" key="7">
    <source>
        <dbReference type="PROSITE" id="PS50103"/>
    </source>
</evidence>
<sequence length="372" mass="40684">MLSSDNSMKAKPCKYFQARKCPHPADVCDFAHVVPTLPVGRKSLVMCRYDAAGHCKNGSSCHYRHHSDGVSVDGVLIADPEPRPEWQSIGSPGDNTYAETSPFGYAPYNNPWGSSSVINIPVYPSNSLPNAIDLSPLHSRNSICTTTSMSSTDSDDVVVVTEAPSFNEHSHLYQSQVRVVEAPSPTHIPPLYPTLNTSFSGIHTPTRVDPRPQVTVAPRVSSRSSARPKPLKYKTKPCKFFNREAGCPSGEECTFRHNEPVHPNTSTNYFPISWRVIGGGVLIGSKKTDCDPEETSVSSSESLDSLELSAPKPTSLPLPKTFPRPRSNSIPPTPTTNQVKVESVCHLPYYKLKTFIHEVVLQLFSAESPGVL</sequence>
<feature type="region of interest" description="Disordered" evidence="6">
    <location>
        <begin position="204"/>
        <end position="231"/>
    </location>
</feature>
<dbReference type="AlphaFoldDB" id="A0A0C9Y1F0"/>
<feature type="zinc finger region" description="C3H1-type" evidence="5">
    <location>
        <begin position="41"/>
        <end position="68"/>
    </location>
</feature>
<accession>A0A0C9Y1F0</accession>
<keyword evidence="3 5" id="KW-0863">Zinc-finger</keyword>
<dbReference type="SMART" id="SM00356">
    <property type="entry name" value="ZnF_C3H1"/>
    <property type="match status" value="3"/>
</dbReference>
<feature type="zinc finger region" description="C3H1-type" evidence="5">
    <location>
        <begin position="232"/>
        <end position="260"/>
    </location>
</feature>
<reference evidence="8 9" key="1">
    <citation type="submission" date="2014-04" db="EMBL/GenBank/DDBJ databases">
        <authorList>
            <consortium name="DOE Joint Genome Institute"/>
            <person name="Kuo A."/>
            <person name="Kohler A."/>
            <person name="Nagy L.G."/>
            <person name="Floudas D."/>
            <person name="Copeland A."/>
            <person name="Barry K.W."/>
            <person name="Cichocki N."/>
            <person name="Veneault-Fourrey C."/>
            <person name="LaButti K."/>
            <person name="Lindquist E.A."/>
            <person name="Lipzen A."/>
            <person name="Lundell T."/>
            <person name="Morin E."/>
            <person name="Murat C."/>
            <person name="Sun H."/>
            <person name="Tunlid A."/>
            <person name="Henrissat B."/>
            <person name="Grigoriev I.V."/>
            <person name="Hibbett D.S."/>
            <person name="Martin F."/>
            <person name="Nordberg H.P."/>
            <person name="Cantor M.N."/>
            <person name="Hua S.X."/>
        </authorList>
    </citation>
    <scope>NUCLEOTIDE SEQUENCE [LARGE SCALE GENOMIC DNA]</scope>
    <source>
        <strain evidence="8 9">LaAM-08-1</strain>
    </source>
</reference>
<dbReference type="PANTHER" id="PTHR12547:SF18">
    <property type="entry name" value="PROTEIN TIS11"/>
    <property type="match status" value="1"/>
</dbReference>
<reference evidence="9" key="2">
    <citation type="submission" date="2015-01" db="EMBL/GenBank/DDBJ databases">
        <title>Evolutionary Origins and Diversification of the Mycorrhizal Mutualists.</title>
        <authorList>
            <consortium name="DOE Joint Genome Institute"/>
            <consortium name="Mycorrhizal Genomics Consortium"/>
            <person name="Kohler A."/>
            <person name="Kuo A."/>
            <person name="Nagy L.G."/>
            <person name="Floudas D."/>
            <person name="Copeland A."/>
            <person name="Barry K.W."/>
            <person name="Cichocki N."/>
            <person name="Veneault-Fourrey C."/>
            <person name="LaButti K."/>
            <person name="Lindquist E.A."/>
            <person name="Lipzen A."/>
            <person name="Lundell T."/>
            <person name="Morin E."/>
            <person name="Murat C."/>
            <person name="Riley R."/>
            <person name="Ohm R."/>
            <person name="Sun H."/>
            <person name="Tunlid A."/>
            <person name="Henrissat B."/>
            <person name="Grigoriev I.V."/>
            <person name="Hibbett D.S."/>
            <person name="Martin F."/>
        </authorList>
    </citation>
    <scope>NUCLEOTIDE SEQUENCE [LARGE SCALE GENOMIC DNA]</scope>
    <source>
        <strain evidence="9">LaAM-08-1</strain>
    </source>
</reference>
<feature type="zinc finger region" description="C3H1-type" evidence="5">
    <location>
        <begin position="7"/>
        <end position="35"/>
    </location>
</feature>
<dbReference type="Gene3D" id="4.10.1000.10">
    <property type="entry name" value="Zinc finger, CCCH-type"/>
    <property type="match status" value="1"/>
</dbReference>
<dbReference type="InterPro" id="IPR045877">
    <property type="entry name" value="ZFP36-like"/>
</dbReference>
<dbReference type="InterPro" id="IPR000571">
    <property type="entry name" value="Znf_CCCH"/>
</dbReference>